<protein>
    <recommendedName>
        <fullName evidence="4">Lipoprotein</fullName>
    </recommendedName>
</protein>
<keyword evidence="3" id="KW-1185">Reference proteome</keyword>
<evidence type="ECO:0000313" key="3">
    <source>
        <dbReference type="Proteomes" id="UP001199659"/>
    </source>
</evidence>
<sequence>MKKLFLVAGALFLSGCVNNIPSKYDHSTVKGCGMSKSELVAKLGIPSRTMKIDDNITTYQWDSNQGNSSTNHSQSNSLGGAYGQSQHYYGGETDSGAIGSSVTFGDSSDDITTHVCAYSAGIDNKSNKVVSADLVGTVDNKCLNHFENMLSLDNKAVVKHNDVETHNANVHDYAAWWLLMPIGGLFVAIHNHHAVATELEPVR</sequence>
<gene>
    <name evidence="2" type="ORF">G163CM_10880</name>
</gene>
<keyword evidence="1" id="KW-0732">Signal</keyword>
<dbReference type="Proteomes" id="UP001199659">
    <property type="component" value="Chromosome"/>
</dbReference>
<proteinExistence type="predicted"/>
<dbReference type="PROSITE" id="PS51257">
    <property type="entry name" value="PROKAR_LIPOPROTEIN"/>
    <property type="match status" value="1"/>
</dbReference>
<feature type="chain" id="PRO_5045345961" description="Lipoprotein" evidence="1">
    <location>
        <begin position="20"/>
        <end position="203"/>
    </location>
</feature>
<evidence type="ECO:0000313" key="2">
    <source>
        <dbReference type="EMBL" id="UGS40390.1"/>
    </source>
</evidence>
<feature type="signal peptide" evidence="1">
    <location>
        <begin position="1"/>
        <end position="19"/>
    </location>
</feature>
<evidence type="ECO:0000256" key="1">
    <source>
        <dbReference type="SAM" id="SignalP"/>
    </source>
</evidence>
<dbReference type="EMBL" id="CP087880">
    <property type="protein sequence ID" value="UGS40390.1"/>
    <property type="molecule type" value="Genomic_DNA"/>
</dbReference>
<evidence type="ECO:0008006" key="4">
    <source>
        <dbReference type="Google" id="ProtNLM"/>
    </source>
</evidence>
<dbReference type="RefSeq" id="WP_231827161.1">
    <property type="nucleotide sequence ID" value="NZ_CP087880.1"/>
</dbReference>
<reference evidence="2 3" key="1">
    <citation type="journal article" date="2022" name="Int. J. Syst. Evol. Microbiol.">
        <title>Pseudocitrobacter corydidari sp. nov., isolated from the Asian emerald cockroach Corydidarum magnifica.</title>
        <authorList>
            <person name="Guzman J."/>
            <person name="Poehlein A."/>
            <person name="Glaeser S.P."/>
            <person name="Schwengers O."/>
            <person name="Blom J."/>
            <person name="Hollensteiner J."/>
            <person name="Kampfer P."/>
            <person name="Vilcinskas A."/>
        </authorList>
    </citation>
    <scope>NUCLEOTIDE SEQUENCE [LARGE SCALE GENOMIC DNA]</scope>
    <source>
        <strain evidence="2">G163CM</strain>
    </source>
</reference>
<organism evidence="2 3">
    <name type="scientific">Pseudocitrobacter corydidari</name>
    <dbReference type="NCBI Taxonomy" id="2891570"/>
    <lineage>
        <taxon>Bacteria</taxon>
        <taxon>Pseudomonadati</taxon>
        <taxon>Pseudomonadota</taxon>
        <taxon>Gammaproteobacteria</taxon>
        <taxon>Enterobacterales</taxon>
        <taxon>Enterobacteriaceae</taxon>
        <taxon>Pseudocitrobacter</taxon>
    </lineage>
</organism>
<accession>A0ABY3S3W3</accession>
<name>A0ABY3S3W3_9ENTR</name>